<evidence type="ECO:0000256" key="3">
    <source>
        <dbReference type="ARBA" id="ARBA00017941"/>
    </source>
</evidence>
<dbReference type="PROSITE" id="PS00588">
    <property type="entry name" value="FLAGELLA_BB_ROD"/>
    <property type="match status" value="1"/>
</dbReference>
<dbReference type="InterPro" id="IPR001444">
    <property type="entry name" value="Flag_bb_rod_N"/>
</dbReference>
<evidence type="ECO:0000256" key="6">
    <source>
        <dbReference type="RuleBase" id="RU362062"/>
    </source>
</evidence>
<evidence type="ECO:0000313" key="9">
    <source>
        <dbReference type="EMBL" id="QTD52027.1"/>
    </source>
</evidence>
<evidence type="ECO:0000256" key="1">
    <source>
        <dbReference type="ARBA" id="ARBA00004117"/>
    </source>
</evidence>
<accession>A0A8A4TRK4</accession>
<dbReference type="PANTHER" id="PTHR30435">
    <property type="entry name" value="FLAGELLAR PROTEIN"/>
    <property type="match status" value="1"/>
</dbReference>
<dbReference type="InterPro" id="IPR019776">
    <property type="entry name" value="Flagellar_basal_body_rod_CS"/>
</dbReference>
<proteinExistence type="inferred from homology"/>
<dbReference type="GO" id="GO:0071978">
    <property type="term" value="P:bacterial-type flagellum-dependent swarming motility"/>
    <property type="evidence" value="ECO:0007669"/>
    <property type="project" value="TreeGrafter"/>
</dbReference>
<comment type="similarity">
    <text evidence="2">Belongs to the flagella basal body rod proteins family.</text>
</comment>
<dbReference type="KEGG" id="scor:J3U87_06100"/>
<dbReference type="InterPro" id="IPR006299">
    <property type="entry name" value="FlgC"/>
</dbReference>
<evidence type="ECO:0000256" key="2">
    <source>
        <dbReference type="ARBA" id="ARBA00009677"/>
    </source>
</evidence>
<dbReference type="RefSeq" id="WP_237382137.1">
    <property type="nucleotide sequence ID" value="NZ_CP071793.1"/>
</dbReference>
<keyword evidence="9" id="KW-0282">Flagellum</keyword>
<keyword evidence="9" id="KW-0966">Cell projection</keyword>
<dbReference type="GO" id="GO:0030694">
    <property type="term" value="C:bacterial-type flagellum basal body, rod"/>
    <property type="evidence" value="ECO:0007669"/>
    <property type="project" value="UniProtKB-UniRule"/>
</dbReference>
<name>A0A8A4TRK4_SULCO</name>
<feature type="domain" description="Flagellar basal-body/hook protein C-terminal" evidence="8">
    <location>
        <begin position="103"/>
        <end position="146"/>
    </location>
</feature>
<evidence type="ECO:0000256" key="4">
    <source>
        <dbReference type="ARBA" id="ARBA00023143"/>
    </source>
</evidence>
<dbReference type="PANTHER" id="PTHR30435:SF2">
    <property type="entry name" value="FLAGELLAR BASAL-BODY ROD PROTEIN FLGC"/>
    <property type="match status" value="1"/>
</dbReference>
<dbReference type="AlphaFoldDB" id="A0A8A4TRK4"/>
<comment type="subunit">
    <text evidence="5 6">The basal body constitutes a major portion of the flagellar organelle and consists of four rings (L,P,S, and M) mounted on a central rod. The rod consists of about 26 subunits of FlgG in the distal portion, and FlgB, FlgC and FlgF are thought to build up the proximal portion of the rod with about 6 subunits each.</text>
</comment>
<evidence type="ECO:0000256" key="5">
    <source>
        <dbReference type="ARBA" id="ARBA00025933"/>
    </source>
</evidence>
<comment type="subcellular location">
    <subcellularLocation>
        <location evidence="1 6">Bacterial flagellum basal body</location>
    </subcellularLocation>
</comment>
<dbReference type="InterPro" id="IPR010930">
    <property type="entry name" value="Flg_bb/hook_C_dom"/>
</dbReference>
<evidence type="ECO:0000313" key="10">
    <source>
        <dbReference type="Proteomes" id="UP000663929"/>
    </source>
</evidence>
<feature type="domain" description="Flagellar basal body rod protein N-terminal" evidence="7">
    <location>
        <begin position="8"/>
        <end position="34"/>
    </location>
</feature>
<dbReference type="EMBL" id="CP071793">
    <property type="protein sequence ID" value="QTD52027.1"/>
    <property type="molecule type" value="Genomic_DNA"/>
</dbReference>
<evidence type="ECO:0000259" key="7">
    <source>
        <dbReference type="Pfam" id="PF00460"/>
    </source>
</evidence>
<dbReference type="Pfam" id="PF00460">
    <property type="entry name" value="Flg_bb_rod"/>
    <property type="match status" value="1"/>
</dbReference>
<reference evidence="9" key="1">
    <citation type="submission" date="2021-03" db="EMBL/GenBank/DDBJ databases">
        <title>Acanthopleuribacteraceae sp. M133.</title>
        <authorList>
            <person name="Wang G."/>
        </authorList>
    </citation>
    <scope>NUCLEOTIDE SEQUENCE</scope>
    <source>
        <strain evidence="9">M133</strain>
    </source>
</reference>
<keyword evidence="4 6" id="KW-0975">Bacterial flagellum</keyword>
<dbReference type="NCBIfam" id="TIGR01395">
    <property type="entry name" value="FlgC"/>
    <property type="match status" value="1"/>
</dbReference>
<keyword evidence="10" id="KW-1185">Reference proteome</keyword>
<organism evidence="9 10">
    <name type="scientific">Sulfidibacter corallicola</name>
    <dbReference type="NCBI Taxonomy" id="2818388"/>
    <lineage>
        <taxon>Bacteria</taxon>
        <taxon>Pseudomonadati</taxon>
        <taxon>Acidobacteriota</taxon>
        <taxon>Holophagae</taxon>
        <taxon>Acanthopleuribacterales</taxon>
        <taxon>Acanthopleuribacteraceae</taxon>
        <taxon>Sulfidibacter</taxon>
    </lineage>
</organism>
<gene>
    <name evidence="9" type="primary">flgC</name>
    <name evidence="9" type="ORF">J3U87_06100</name>
</gene>
<evidence type="ECO:0000259" key="8">
    <source>
        <dbReference type="Pfam" id="PF06429"/>
    </source>
</evidence>
<keyword evidence="9" id="KW-0969">Cilium</keyword>
<dbReference type="Proteomes" id="UP000663929">
    <property type="component" value="Chromosome"/>
</dbReference>
<dbReference type="Pfam" id="PF06429">
    <property type="entry name" value="Flg_bbr_C"/>
    <property type="match status" value="1"/>
</dbReference>
<protein>
    <recommendedName>
        <fullName evidence="3 6">Flagellar basal-body rod protein FlgC</fullName>
    </recommendedName>
</protein>
<sequence>MSLYGAININAQGLSVQRKRMQLVASNIANISTTRVPGEDAPYRRRELIVEAIPRSDFEAHLQREMGDEHDEEIMGVRATAIQLDDSPMRMQYEPAHPHADENGYVAYPNVNPAVEMVDMVGIQRSYEANISSIRASRSMIDQTIEMLRT</sequence>